<dbReference type="Pfam" id="PF00440">
    <property type="entry name" value="TetR_N"/>
    <property type="match status" value="1"/>
</dbReference>
<protein>
    <recommendedName>
        <fullName evidence="6">HTH tetR-type domain-containing protein</fullName>
    </recommendedName>
</protein>
<evidence type="ECO:0000313" key="7">
    <source>
        <dbReference type="EMBL" id="KGF18766.1"/>
    </source>
</evidence>
<evidence type="ECO:0000259" key="6">
    <source>
        <dbReference type="PROSITE" id="PS50977"/>
    </source>
</evidence>
<dbReference type="InterPro" id="IPR001647">
    <property type="entry name" value="HTH_TetR"/>
</dbReference>
<sequence length="201" mass="21400">MIAIYGERMTRNSATTRELILDATTALLATRGAEHATVRKVASAAGLSPGAVQHHFSTRDQLIVAAYEHTAASFRKTLEATLATIDSPTERLRAACHLLAGCADDSDHTRAATAAWLAFAGLAATDGPAAPGYRESWQLVEDDLAAAVGDREEAALLLSMLDGIAVARLTEPTRMTAQRGRDLIDRQLARMPAGSFSAEDR</sequence>
<dbReference type="Proteomes" id="UP000029548">
    <property type="component" value="Unassembled WGS sequence"/>
</dbReference>
<evidence type="ECO:0000256" key="4">
    <source>
        <dbReference type="ARBA" id="ARBA00023163"/>
    </source>
</evidence>
<feature type="domain" description="HTH tetR-type" evidence="6">
    <location>
        <begin position="14"/>
        <end position="74"/>
    </location>
</feature>
<evidence type="ECO:0000313" key="8">
    <source>
        <dbReference type="Proteomes" id="UP000029548"/>
    </source>
</evidence>
<accession>A0A095Y9L8</accession>
<dbReference type="GO" id="GO:0003677">
    <property type="term" value="F:DNA binding"/>
    <property type="evidence" value="ECO:0007669"/>
    <property type="project" value="UniProtKB-UniRule"/>
</dbReference>
<dbReference type="PANTHER" id="PTHR47506">
    <property type="entry name" value="TRANSCRIPTIONAL REGULATORY PROTEIN"/>
    <property type="match status" value="1"/>
</dbReference>
<keyword evidence="2" id="KW-0805">Transcription regulation</keyword>
<dbReference type="SUPFAM" id="SSF48498">
    <property type="entry name" value="Tetracyclin repressor-like, C-terminal domain"/>
    <property type="match status" value="1"/>
</dbReference>
<keyword evidence="3 5" id="KW-0238">DNA-binding</keyword>
<gene>
    <name evidence="7" type="ORF">HMPREF1650_01115</name>
</gene>
<evidence type="ECO:0000256" key="2">
    <source>
        <dbReference type="ARBA" id="ARBA00023015"/>
    </source>
</evidence>
<proteinExistence type="predicted"/>
<dbReference type="eggNOG" id="COG1309">
    <property type="taxonomic scope" value="Bacteria"/>
</dbReference>
<evidence type="ECO:0000256" key="5">
    <source>
        <dbReference type="PROSITE-ProRule" id="PRU00335"/>
    </source>
</evidence>
<reference evidence="7 8" key="1">
    <citation type="submission" date="2014-07" db="EMBL/GenBank/DDBJ databases">
        <authorList>
            <person name="McCorrison J."/>
            <person name="Sanka R."/>
            <person name="Torralba M."/>
            <person name="Gillis M."/>
            <person name="Haft D.H."/>
            <person name="Methe B."/>
            <person name="Sutton G."/>
            <person name="Nelson K.E."/>
        </authorList>
    </citation>
    <scope>NUCLEOTIDE SEQUENCE [LARGE SCALE GENOMIC DNA]</scope>
    <source>
        <strain evidence="7 8">DNF00450</strain>
    </source>
</reference>
<dbReference type="InterPro" id="IPR036271">
    <property type="entry name" value="Tet_transcr_reg_TetR-rel_C_sf"/>
</dbReference>
<dbReference type="PANTHER" id="PTHR47506:SF1">
    <property type="entry name" value="HTH-TYPE TRANSCRIPTIONAL REGULATOR YJDC"/>
    <property type="match status" value="1"/>
</dbReference>
<dbReference type="PRINTS" id="PR00455">
    <property type="entry name" value="HTHTETR"/>
</dbReference>
<dbReference type="AlphaFoldDB" id="A0A095Y9L8"/>
<dbReference type="InterPro" id="IPR039538">
    <property type="entry name" value="BetI_C"/>
</dbReference>
<keyword evidence="1" id="KW-0678">Repressor</keyword>
<feature type="DNA-binding region" description="H-T-H motif" evidence="5">
    <location>
        <begin position="37"/>
        <end position="56"/>
    </location>
</feature>
<dbReference type="InterPro" id="IPR009057">
    <property type="entry name" value="Homeodomain-like_sf"/>
</dbReference>
<dbReference type="Pfam" id="PF13977">
    <property type="entry name" value="TetR_C_6"/>
    <property type="match status" value="1"/>
</dbReference>
<dbReference type="SUPFAM" id="SSF46689">
    <property type="entry name" value="Homeodomain-like"/>
    <property type="match status" value="1"/>
</dbReference>
<keyword evidence="4" id="KW-0804">Transcription</keyword>
<comment type="caution">
    <text evidence="7">The sequence shown here is derived from an EMBL/GenBank/DDBJ whole genome shotgun (WGS) entry which is preliminary data.</text>
</comment>
<dbReference type="EMBL" id="JRNE01000012">
    <property type="protein sequence ID" value="KGF18766.1"/>
    <property type="molecule type" value="Genomic_DNA"/>
</dbReference>
<evidence type="ECO:0000256" key="1">
    <source>
        <dbReference type="ARBA" id="ARBA00022491"/>
    </source>
</evidence>
<name>A0A095Y9L8_9CORY</name>
<dbReference type="Gene3D" id="1.10.357.10">
    <property type="entry name" value="Tetracycline Repressor, domain 2"/>
    <property type="match status" value="1"/>
</dbReference>
<organism evidence="7 8">
    <name type="scientific">Corynebacterium freneyi DNF00450</name>
    <dbReference type="NCBI Taxonomy" id="1287475"/>
    <lineage>
        <taxon>Bacteria</taxon>
        <taxon>Bacillati</taxon>
        <taxon>Actinomycetota</taxon>
        <taxon>Actinomycetes</taxon>
        <taxon>Mycobacteriales</taxon>
        <taxon>Corynebacteriaceae</taxon>
        <taxon>Corynebacterium</taxon>
    </lineage>
</organism>
<dbReference type="PROSITE" id="PS50977">
    <property type="entry name" value="HTH_TETR_2"/>
    <property type="match status" value="1"/>
</dbReference>
<evidence type="ECO:0000256" key="3">
    <source>
        <dbReference type="ARBA" id="ARBA00023125"/>
    </source>
</evidence>